<feature type="region of interest" description="Disordered" evidence="1">
    <location>
        <begin position="44"/>
        <end position="64"/>
    </location>
</feature>
<evidence type="ECO:0000313" key="2">
    <source>
        <dbReference type="EMBL" id="KAF3698470.1"/>
    </source>
</evidence>
<proteinExistence type="predicted"/>
<dbReference type="AlphaFoldDB" id="A0A6G1Q752"/>
<keyword evidence="3" id="KW-1185">Reference proteome</keyword>
<gene>
    <name evidence="2" type="ORF">EXN66_Car014151</name>
</gene>
<reference evidence="2 3" key="1">
    <citation type="submission" date="2019-02" db="EMBL/GenBank/DDBJ databases">
        <title>Opniocepnalus argus genome.</title>
        <authorList>
            <person name="Zhou C."/>
            <person name="Xiao S."/>
        </authorList>
    </citation>
    <scope>NUCLEOTIDE SEQUENCE [LARGE SCALE GENOMIC DNA]</scope>
    <source>
        <strain evidence="2">OARG1902GOOAL</strain>
        <tissue evidence="2">Muscle</tissue>
    </source>
</reference>
<sequence>MKIFCYINILCCLTERKCILFLVFPVFTAAAEELQQNRLDVKKTDDHKMEEETDDRRRGRKDII</sequence>
<evidence type="ECO:0000313" key="3">
    <source>
        <dbReference type="Proteomes" id="UP000503349"/>
    </source>
</evidence>
<organism evidence="2 3">
    <name type="scientific">Channa argus</name>
    <name type="common">Northern snakehead</name>
    <name type="synonym">Ophicephalus argus</name>
    <dbReference type="NCBI Taxonomy" id="215402"/>
    <lineage>
        <taxon>Eukaryota</taxon>
        <taxon>Metazoa</taxon>
        <taxon>Chordata</taxon>
        <taxon>Craniata</taxon>
        <taxon>Vertebrata</taxon>
        <taxon>Euteleostomi</taxon>
        <taxon>Actinopterygii</taxon>
        <taxon>Neopterygii</taxon>
        <taxon>Teleostei</taxon>
        <taxon>Neoteleostei</taxon>
        <taxon>Acanthomorphata</taxon>
        <taxon>Anabantaria</taxon>
        <taxon>Anabantiformes</taxon>
        <taxon>Channoidei</taxon>
        <taxon>Channidae</taxon>
        <taxon>Channa</taxon>
    </lineage>
</organism>
<name>A0A6G1Q752_CHAAH</name>
<reference evidence="3" key="2">
    <citation type="submission" date="2019-02" db="EMBL/GenBank/DDBJ databases">
        <title>Opniocepnalus argus Var Kimnra genome.</title>
        <authorList>
            <person name="Zhou C."/>
            <person name="Xiao S."/>
        </authorList>
    </citation>
    <scope>NUCLEOTIDE SEQUENCE [LARGE SCALE GENOMIC DNA]</scope>
</reference>
<evidence type="ECO:0000256" key="1">
    <source>
        <dbReference type="SAM" id="MobiDB-lite"/>
    </source>
</evidence>
<accession>A0A6G1Q752</accession>
<dbReference type="EMBL" id="CM015724">
    <property type="protein sequence ID" value="KAF3698470.1"/>
    <property type="molecule type" value="Genomic_DNA"/>
</dbReference>
<protein>
    <submittedName>
        <fullName evidence="2">Uncharacterized protein</fullName>
    </submittedName>
</protein>
<dbReference type="Proteomes" id="UP000503349">
    <property type="component" value="Chromosome 13"/>
</dbReference>